<organism evidence="1 2">
    <name type="scientific">Dimorphilus gyrociliatus</name>
    <dbReference type="NCBI Taxonomy" id="2664684"/>
    <lineage>
        <taxon>Eukaryota</taxon>
        <taxon>Metazoa</taxon>
        <taxon>Spiralia</taxon>
        <taxon>Lophotrochozoa</taxon>
        <taxon>Annelida</taxon>
        <taxon>Polychaeta</taxon>
        <taxon>Polychaeta incertae sedis</taxon>
        <taxon>Dinophilidae</taxon>
        <taxon>Dimorphilus</taxon>
    </lineage>
</organism>
<reference evidence="1 2" key="1">
    <citation type="submission" date="2020-08" db="EMBL/GenBank/DDBJ databases">
        <authorList>
            <person name="Hejnol A."/>
        </authorList>
    </citation>
    <scope>NUCLEOTIDE SEQUENCE [LARGE SCALE GENOMIC DNA]</scope>
</reference>
<name>A0A7I8WD18_9ANNE</name>
<accession>A0A7I8WD18</accession>
<evidence type="ECO:0000313" key="1">
    <source>
        <dbReference type="EMBL" id="CAD5126012.1"/>
    </source>
</evidence>
<protein>
    <submittedName>
        <fullName evidence="1">Uncharacterized protein</fullName>
    </submittedName>
</protein>
<sequence length="260" mass="30201">MDDLNWATHFKSLINAKYRNMLEDVKLQRQLTNLTMEKVRSDRERFNELYEQRQVSFKLRKEILDKEKNKKRKLEDQQQVSIRKNEYGKIHLFPQIAVVENVEHSSIEHSPPSIGRNSSQPKAIWGFLTGFPRRKSSIIPLTKPLLKDNYQNTAIREEPRKEIAKLPVLPPLNRGRKILLNGSAASSKKWAGEPSAIRSVRRKRREPNQMAARQRNLQTYVKIKRQIKDVAAGNCSKRCGKNGKGQTGLVVESQQYRTVF</sequence>
<evidence type="ECO:0000313" key="2">
    <source>
        <dbReference type="Proteomes" id="UP000549394"/>
    </source>
</evidence>
<dbReference type="EMBL" id="CAJFCJ010000031">
    <property type="protein sequence ID" value="CAD5126012.1"/>
    <property type="molecule type" value="Genomic_DNA"/>
</dbReference>
<comment type="caution">
    <text evidence="1">The sequence shown here is derived from an EMBL/GenBank/DDBJ whole genome shotgun (WGS) entry which is preliminary data.</text>
</comment>
<dbReference type="Proteomes" id="UP000549394">
    <property type="component" value="Unassembled WGS sequence"/>
</dbReference>
<gene>
    <name evidence="1" type="ORF">DGYR_LOCUS13300</name>
</gene>
<dbReference type="AlphaFoldDB" id="A0A7I8WD18"/>
<keyword evidence="2" id="KW-1185">Reference proteome</keyword>
<proteinExistence type="predicted"/>